<dbReference type="InterPro" id="IPR029044">
    <property type="entry name" value="Nucleotide-diphossugar_trans"/>
</dbReference>
<sequence>MNNPRPRTISLVIPAYNEEAYLPACLDAVLRNVADKALEIIVVDNNSTDGTKQVVERYPTVKYVFEPVKGITRARQRGLLSATGDIVAYVDADTLPPPGWIEQIARNFAEDSNLACLSGPYSFYDLSGIKDKISTGWFVTARPLYALTGFMMVGGNFAIPRETLHKMGGFDDTIEFYGEDADIAKRAKKFGKVLFSPSLVMPTSGRRLKKQGLLKMAGLYFINYLSIVFRSKPATQGYQDIR</sequence>
<proteinExistence type="predicted"/>
<keyword evidence="3" id="KW-1185">Reference proteome</keyword>
<reference evidence="3" key="1">
    <citation type="journal article" date="2019" name="Int. J. Syst. Evol. Microbiol.">
        <title>The Global Catalogue of Microorganisms (GCM) 10K type strain sequencing project: providing services to taxonomists for standard genome sequencing and annotation.</title>
        <authorList>
            <consortium name="The Broad Institute Genomics Platform"/>
            <consortium name="The Broad Institute Genome Sequencing Center for Infectious Disease"/>
            <person name="Wu L."/>
            <person name="Ma J."/>
        </authorList>
    </citation>
    <scope>NUCLEOTIDE SEQUENCE [LARGE SCALE GENOMIC DNA]</scope>
    <source>
        <strain evidence="3">CGMCC 1.10106</strain>
    </source>
</reference>
<feature type="domain" description="Glycosyltransferase 2-like" evidence="1">
    <location>
        <begin position="10"/>
        <end position="166"/>
    </location>
</feature>
<dbReference type="Gene3D" id="3.90.550.10">
    <property type="entry name" value="Spore Coat Polysaccharide Biosynthesis Protein SpsA, Chain A"/>
    <property type="match status" value="1"/>
</dbReference>
<dbReference type="PANTHER" id="PTHR43685:SF3">
    <property type="entry name" value="SLR2126 PROTEIN"/>
    <property type="match status" value="1"/>
</dbReference>
<comment type="caution">
    <text evidence="2">The sequence shown here is derived from an EMBL/GenBank/DDBJ whole genome shotgun (WGS) entry which is preliminary data.</text>
</comment>
<protein>
    <submittedName>
        <fullName evidence="2">Glycosyl transferase</fullName>
    </submittedName>
</protein>
<dbReference type="EMBL" id="BMDW01000003">
    <property type="protein sequence ID" value="GGA39882.1"/>
    <property type="molecule type" value="Genomic_DNA"/>
</dbReference>
<dbReference type="Pfam" id="PF00535">
    <property type="entry name" value="Glycos_transf_2"/>
    <property type="match status" value="1"/>
</dbReference>
<evidence type="ECO:0000313" key="3">
    <source>
        <dbReference type="Proteomes" id="UP000618591"/>
    </source>
</evidence>
<evidence type="ECO:0000259" key="1">
    <source>
        <dbReference type="Pfam" id="PF00535"/>
    </source>
</evidence>
<dbReference type="PANTHER" id="PTHR43685">
    <property type="entry name" value="GLYCOSYLTRANSFERASE"/>
    <property type="match status" value="1"/>
</dbReference>
<gene>
    <name evidence="2" type="ORF">GCM10011395_07690</name>
</gene>
<dbReference type="RefSeq" id="WP_188445539.1">
    <property type="nucleotide sequence ID" value="NZ_BMDW01000003.1"/>
</dbReference>
<accession>A0ABQ1GAI6</accession>
<dbReference type="SUPFAM" id="SSF53448">
    <property type="entry name" value="Nucleotide-diphospho-sugar transferases"/>
    <property type="match status" value="1"/>
</dbReference>
<dbReference type="InterPro" id="IPR001173">
    <property type="entry name" value="Glyco_trans_2-like"/>
</dbReference>
<name>A0ABQ1GAI6_9SPHN</name>
<dbReference type="GO" id="GO:0016740">
    <property type="term" value="F:transferase activity"/>
    <property type="evidence" value="ECO:0007669"/>
    <property type="project" value="UniProtKB-KW"/>
</dbReference>
<organism evidence="2 3">
    <name type="scientific">Sphingomonas psychrolutea</name>
    <dbReference type="NCBI Taxonomy" id="1259676"/>
    <lineage>
        <taxon>Bacteria</taxon>
        <taxon>Pseudomonadati</taxon>
        <taxon>Pseudomonadota</taxon>
        <taxon>Alphaproteobacteria</taxon>
        <taxon>Sphingomonadales</taxon>
        <taxon>Sphingomonadaceae</taxon>
        <taxon>Sphingomonas</taxon>
    </lineage>
</organism>
<evidence type="ECO:0000313" key="2">
    <source>
        <dbReference type="EMBL" id="GGA39882.1"/>
    </source>
</evidence>
<dbReference type="Proteomes" id="UP000618591">
    <property type="component" value="Unassembled WGS sequence"/>
</dbReference>
<dbReference type="InterPro" id="IPR050834">
    <property type="entry name" value="Glycosyltransf_2"/>
</dbReference>
<keyword evidence="2" id="KW-0808">Transferase</keyword>